<keyword evidence="7" id="KW-1185">Reference proteome</keyword>
<feature type="active site" description="Proton donor" evidence="4">
    <location>
        <position position="121"/>
    </location>
</feature>
<accession>A0A4V3C979</accession>
<evidence type="ECO:0000313" key="7">
    <source>
        <dbReference type="Proteomes" id="UP000295388"/>
    </source>
</evidence>
<evidence type="ECO:0000256" key="4">
    <source>
        <dbReference type="HAMAP-Rule" id="MF_01812"/>
    </source>
</evidence>
<comment type="subunit">
    <text evidence="4">Homohexamer; trimer of dimers.</text>
</comment>
<dbReference type="InterPro" id="IPR000182">
    <property type="entry name" value="GNAT_dom"/>
</dbReference>
<feature type="binding site" evidence="4">
    <location>
        <begin position="79"/>
        <end position="81"/>
    </location>
    <ligand>
        <name>acetyl-CoA</name>
        <dbReference type="ChEBI" id="CHEBI:57288"/>
    </ligand>
</feature>
<evidence type="ECO:0000313" key="6">
    <source>
        <dbReference type="EMBL" id="TDO44138.1"/>
    </source>
</evidence>
<dbReference type="OrthoDB" id="8399956at2"/>
<dbReference type="Pfam" id="PF17668">
    <property type="entry name" value="Acetyltransf_17"/>
    <property type="match status" value="1"/>
</dbReference>
<proteinExistence type="inferred from homology"/>
<gene>
    <name evidence="6" type="ORF">EV643_117161</name>
</gene>
<dbReference type="HAMAP" id="MF_01812">
    <property type="entry name" value="Eis"/>
    <property type="match status" value="1"/>
</dbReference>
<name>A0A4V3C979_9ACTN</name>
<sequence>MTNGIGHFEGEWAELVRLLNLGFAAPWSEAQLEAERKVWEPARSIVAQEDKELTGHTAAFSFQMTVPGAQLPVAGVTMVCVSPTHTRRGILRDLMRTQLTELYESGSEAVAVLTASEPVIYGRFGYGLGSDHQEITVPKVSRAIRPVVGVDAVKIRYADPAESQEITTRIHNEQAATRPGMFQYDERWQDYVAGENVVTDTKGGSPLRCVLASVDGEVTGYAQFRTKRTDRGFVDVSRVHAKDLASHIALWQFLLNQDLLRETTYELLPSDDPLLSLLVDPRAPKATTMDGLWVRLADVGRALAGRRYVSDLDVVLGITDDFLPWNAGNWHLTGGPDGASCEKTDRPADLLLDVRELGAVYLGKPSLRLLGAAGLVEERTQGALARTSHSFLGKRVPWLDTGF</sequence>
<dbReference type="Pfam" id="PF13527">
    <property type="entry name" value="Acetyltransf_9"/>
    <property type="match status" value="1"/>
</dbReference>
<dbReference type="PANTHER" id="PTHR37817">
    <property type="entry name" value="N-ACETYLTRANSFERASE EIS"/>
    <property type="match status" value="1"/>
</dbReference>
<dbReference type="SUPFAM" id="SSF55718">
    <property type="entry name" value="SCP-like"/>
    <property type="match status" value="1"/>
</dbReference>
<feature type="domain" description="N-acetyltransferase" evidence="5">
    <location>
        <begin position="1"/>
        <end position="151"/>
    </location>
</feature>
<dbReference type="Pfam" id="PF13530">
    <property type="entry name" value="SCP2_2"/>
    <property type="match status" value="1"/>
</dbReference>
<evidence type="ECO:0000259" key="5">
    <source>
        <dbReference type="PROSITE" id="PS51186"/>
    </source>
</evidence>
<dbReference type="RefSeq" id="WP_133803655.1">
    <property type="nucleotide sequence ID" value="NZ_SNWQ01000017.1"/>
</dbReference>
<evidence type="ECO:0000256" key="3">
    <source>
        <dbReference type="ARBA" id="ARBA00023315"/>
    </source>
</evidence>
<dbReference type="EMBL" id="SNWQ01000017">
    <property type="protein sequence ID" value="TDO44138.1"/>
    <property type="molecule type" value="Genomic_DNA"/>
</dbReference>
<dbReference type="SUPFAM" id="SSF55729">
    <property type="entry name" value="Acyl-CoA N-acyltransferases (Nat)"/>
    <property type="match status" value="1"/>
</dbReference>
<dbReference type="InterPro" id="IPR025559">
    <property type="entry name" value="Eis_dom"/>
</dbReference>
<dbReference type="AlphaFoldDB" id="A0A4V3C979"/>
<reference evidence="6 7" key="1">
    <citation type="submission" date="2019-03" db="EMBL/GenBank/DDBJ databases">
        <title>Genomic Encyclopedia of Type Strains, Phase III (KMG-III): the genomes of soil and plant-associated and newly described type strains.</title>
        <authorList>
            <person name="Whitman W."/>
        </authorList>
    </citation>
    <scope>NUCLEOTIDE SEQUENCE [LARGE SCALE GENOMIC DNA]</scope>
    <source>
        <strain evidence="6 7">VKM Ac-2527</strain>
    </source>
</reference>
<dbReference type="InterPro" id="IPR016181">
    <property type="entry name" value="Acyl_CoA_acyltransferase"/>
</dbReference>
<dbReference type="GO" id="GO:0030649">
    <property type="term" value="P:aminoglycoside antibiotic catabolic process"/>
    <property type="evidence" value="ECO:0007669"/>
    <property type="project" value="TreeGrafter"/>
</dbReference>
<keyword evidence="3 4" id="KW-0012">Acyltransferase</keyword>
<dbReference type="Proteomes" id="UP000295388">
    <property type="component" value="Unassembled WGS sequence"/>
</dbReference>
<evidence type="ECO:0000256" key="1">
    <source>
        <dbReference type="ARBA" id="ARBA00009213"/>
    </source>
</evidence>
<dbReference type="PANTHER" id="PTHR37817:SF1">
    <property type="entry name" value="N-ACETYLTRANSFERASE EIS"/>
    <property type="match status" value="1"/>
</dbReference>
<comment type="similarity">
    <text evidence="1 4">Belongs to the acetyltransferase Eis family.</text>
</comment>
<organism evidence="6 7">
    <name type="scientific">Kribbella caucasensis</name>
    <dbReference type="NCBI Taxonomy" id="2512215"/>
    <lineage>
        <taxon>Bacteria</taxon>
        <taxon>Bacillati</taxon>
        <taxon>Actinomycetota</taxon>
        <taxon>Actinomycetes</taxon>
        <taxon>Propionibacteriales</taxon>
        <taxon>Kribbellaceae</taxon>
        <taxon>Kribbella</taxon>
    </lineage>
</organism>
<dbReference type="NCBIfam" id="NF002367">
    <property type="entry name" value="PRK01346.1-4"/>
    <property type="match status" value="1"/>
</dbReference>
<dbReference type="InterPro" id="IPR022902">
    <property type="entry name" value="NAcTrfase_Eis"/>
</dbReference>
<dbReference type="Gene3D" id="3.40.630.30">
    <property type="match status" value="2"/>
</dbReference>
<dbReference type="InterPro" id="IPR041380">
    <property type="entry name" value="Acetyltransf_17"/>
</dbReference>
<dbReference type="InterPro" id="IPR051554">
    <property type="entry name" value="Acetyltransferase_Eis"/>
</dbReference>
<protein>
    <submittedName>
        <fullName evidence="6">Putative acetyltransferase</fullName>
    </submittedName>
</protein>
<feature type="binding site" evidence="4">
    <location>
        <begin position="116"/>
        <end position="117"/>
    </location>
    <ligand>
        <name>acetyl-CoA</name>
        <dbReference type="ChEBI" id="CHEBI:57288"/>
    </ligand>
</feature>
<dbReference type="InterPro" id="IPR036527">
    <property type="entry name" value="SCP2_sterol-bd_dom_sf"/>
</dbReference>
<dbReference type="Gene3D" id="3.30.1050.10">
    <property type="entry name" value="SCP2 sterol-binding domain"/>
    <property type="match status" value="1"/>
</dbReference>
<feature type="active site" description="Proton acceptor; via carboxylate" evidence="4">
    <location>
        <position position="403"/>
    </location>
</feature>
<dbReference type="PROSITE" id="PS51186">
    <property type="entry name" value="GNAT"/>
    <property type="match status" value="1"/>
</dbReference>
<keyword evidence="2 4" id="KW-0808">Transferase</keyword>
<feature type="binding site" evidence="4">
    <location>
        <begin position="87"/>
        <end position="92"/>
    </location>
    <ligand>
        <name>acetyl-CoA</name>
        <dbReference type="ChEBI" id="CHEBI:57288"/>
    </ligand>
</feature>
<evidence type="ECO:0000256" key="2">
    <source>
        <dbReference type="ARBA" id="ARBA00022679"/>
    </source>
</evidence>
<comment type="caution">
    <text evidence="6">The sequence shown here is derived from an EMBL/GenBank/DDBJ whole genome shotgun (WGS) entry which is preliminary data.</text>
</comment>
<dbReference type="GO" id="GO:0034069">
    <property type="term" value="F:aminoglycoside N-acetyltransferase activity"/>
    <property type="evidence" value="ECO:0007669"/>
    <property type="project" value="TreeGrafter"/>
</dbReference>